<accession>A0A226D5D5</accession>
<evidence type="ECO:0000256" key="3">
    <source>
        <dbReference type="ARBA" id="ARBA00022801"/>
    </source>
</evidence>
<feature type="compositionally biased region" description="Polar residues" evidence="4">
    <location>
        <begin position="330"/>
        <end position="343"/>
    </location>
</feature>
<sequence>MAPDMKPKKNDLPSTKSQQESLCDETSKTAQAKSMKREEDPLMTPGTGVTVRMSDLDAIRTGGVDIAENVIDGYFALRLKQLDYSNVKYLPVTFMVPSLIQDHPAINEVDESGAVVYQINQQMMNIAISPDLEFLLLTVCRGMHYFLVKLNVRTDEIQVFDSIPISQERLPSVENAIREILSSVELELGRREWKICVIQNTPIQEDSHNCGLYVLYNFEAVLCRTVEFTPTLTLDVIRLFRATVLNHFENYRNDQLLAKNIEDPGNLQAIDQPPQVLPVWRTVDRREYTMKIKVTTKFVNITVNAAEIAPGFDSPSTTSDTSTESEEILKSSQVYENSSSSPFVDSGETEVESPGPRSFIDTNLSKLAQLNPISEPSGKFFTSTYPLLFTADHLRCLDYSDPLYPNVVEAYLYLILDEAKAWQIYTLLTSQFVQTNYAMHNGRYVTDSEGNRCQRISINNSETANVTSRYFVSPFVSDGEYSLIYGDMQKQVFYIFNPHFITPTRSSLLWNVGKELASYLENKGTTLTYKISSCLNVCDVADSGILILQQFERL</sequence>
<proteinExistence type="inferred from homology"/>
<evidence type="ECO:0000256" key="4">
    <source>
        <dbReference type="SAM" id="MobiDB-lite"/>
    </source>
</evidence>
<evidence type="ECO:0000256" key="2">
    <source>
        <dbReference type="ARBA" id="ARBA00022670"/>
    </source>
</evidence>
<keyword evidence="7" id="KW-1185">Reference proteome</keyword>
<feature type="compositionally biased region" description="Basic and acidic residues" evidence="4">
    <location>
        <begin position="1"/>
        <end position="11"/>
    </location>
</feature>
<dbReference type="Pfam" id="PF02902">
    <property type="entry name" value="Peptidase_C48"/>
    <property type="match status" value="1"/>
</dbReference>
<dbReference type="Gene3D" id="3.40.395.10">
    <property type="entry name" value="Adenoviral Proteinase, Chain A"/>
    <property type="match status" value="1"/>
</dbReference>
<evidence type="ECO:0000259" key="5">
    <source>
        <dbReference type="PROSITE" id="PS50600"/>
    </source>
</evidence>
<feature type="region of interest" description="Disordered" evidence="4">
    <location>
        <begin position="310"/>
        <end position="356"/>
    </location>
</feature>
<name>A0A226D5D5_FOLCA</name>
<dbReference type="InterPro" id="IPR038765">
    <property type="entry name" value="Papain-like_cys_pep_sf"/>
</dbReference>
<dbReference type="GO" id="GO:0008234">
    <property type="term" value="F:cysteine-type peptidase activity"/>
    <property type="evidence" value="ECO:0007669"/>
    <property type="project" value="InterPro"/>
</dbReference>
<reference evidence="6 7" key="1">
    <citation type="submission" date="2015-12" db="EMBL/GenBank/DDBJ databases">
        <title>The genome of Folsomia candida.</title>
        <authorList>
            <person name="Faddeeva A."/>
            <person name="Derks M.F."/>
            <person name="Anvar Y."/>
            <person name="Smit S."/>
            <person name="Van Straalen N."/>
            <person name="Roelofs D."/>
        </authorList>
    </citation>
    <scope>NUCLEOTIDE SEQUENCE [LARGE SCALE GENOMIC DNA]</scope>
    <source>
        <strain evidence="6 7">VU population</strain>
        <tissue evidence="6">Whole body</tissue>
    </source>
</reference>
<comment type="caution">
    <text evidence="6">The sequence shown here is derived from an EMBL/GenBank/DDBJ whole genome shotgun (WGS) entry which is preliminary data.</text>
</comment>
<feature type="region of interest" description="Disordered" evidence="4">
    <location>
        <begin position="1"/>
        <end position="44"/>
    </location>
</feature>
<dbReference type="PROSITE" id="PS50600">
    <property type="entry name" value="ULP_PROTEASE"/>
    <property type="match status" value="1"/>
</dbReference>
<evidence type="ECO:0000256" key="1">
    <source>
        <dbReference type="ARBA" id="ARBA00005234"/>
    </source>
</evidence>
<comment type="similarity">
    <text evidence="1">Belongs to the peptidase C48 family.</text>
</comment>
<dbReference type="Proteomes" id="UP000198287">
    <property type="component" value="Unassembled WGS sequence"/>
</dbReference>
<keyword evidence="3" id="KW-0378">Hydrolase</keyword>
<feature type="domain" description="Ubiquitin-like protease family profile" evidence="5">
    <location>
        <begin position="49"/>
        <end position="221"/>
    </location>
</feature>
<dbReference type="GO" id="GO:0006508">
    <property type="term" value="P:proteolysis"/>
    <property type="evidence" value="ECO:0007669"/>
    <property type="project" value="UniProtKB-KW"/>
</dbReference>
<gene>
    <name evidence="6" type="ORF">Fcan01_24531</name>
</gene>
<keyword evidence="2 6" id="KW-0645">Protease</keyword>
<dbReference type="EMBL" id="LNIX01000032">
    <property type="protein sequence ID" value="OXA40775.1"/>
    <property type="molecule type" value="Genomic_DNA"/>
</dbReference>
<evidence type="ECO:0000313" key="6">
    <source>
        <dbReference type="EMBL" id="OXA40775.1"/>
    </source>
</evidence>
<dbReference type="AlphaFoldDB" id="A0A226D5D5"/>
<organism evidence="6 7">
    <name type="scientific">Folsomia candida</name>
    <name type="common">Springtail</name>
    <dbReference type="NCBI Taxonomy" id="158441"/>
    <lineage>
        <taxon>Eukaryota</taxon>
        <taxon>Metazoa</taxon>
        <taxon>Ecdysozoa</taxon>
        <taxon>Arthropoda</taxon>
        <taxon>Hexapoda</taxon>
        <taxon>Collembola</taxon>
        <taxon>Entomobryomorpha</taxon>
        <taxon>Isotomoidea</taxon>
        <taxon>Isotomidae</taxon>
        <taxon>Proisotominae</taxon>
        <taxon>Folsomia</taxon>
    </lineage>
</organism>
<dbReference type="SUPFAM" id="SSF54001">
    <property type="entry name" value="Cysteine proteinases"/>
    <property type="match status" value="1"/>
</dbReference>
<dbReference type="InterPro" id="IPR003653">
    <property type="entry name" value="Peptidase_C48_C"/>
</dbReference>
<evidence type="ECO:0000313" key="7">
    <source>
        <dbReference type="Proteomes" id="UP000198287"/>
    </source>
</evidence>
<protein>
    <submittedName>
        <fullName evidence="6">Ubiquitin-like-specific protease 1A</fullName>
    </submittedName>
</protein>
<feature type="compositionally biased region" description="Polar residues" evidence="4">
    <location>
        <begin position="12"/>
        <end position="21"/>
    </location>
</feature>